<gene>
    <name evidence="1" type="ordered locus">ANT_19630</name>
</gene>
<evidence type="ECO:0000313" key="1">
    <source>
        <dbReference type="EMBL" id="BAJ63989.1"/>
    </source>
</evidence>
<organism evidence="1 2">
    <name type="scientific">Anaerolinea thermophila (strain DSM 14523 / JCM 11388 / NBRC 100420 / UNI-1)</name>
    <dbReference type="NCBI Taxonomy" id="926569"/>
    <lineage>
        <taxon>Bacteria</taxon>
        <taxon>Bacillati</taxon>
        <taxon>Chloroflexota</taxon>
        <taxon>Anaerolineae</taxon>
        <taxon>Anaerolineales</taxon>
        <taxon>Anaerolineaceae</taxon>
        <taxon>Anaerolinea</taxon>
    </lineage>
</organism>
<dbReference type="RefSeq" id="WP_013560362.1">
    <property type="nucleotide sequence ID" value="NC_014960.1"/>
</dbReference>
<dbReference type="AlphaFoldDB" id="E8N6C5"/>
<protein>
    <submittedName>
        <fullName evidence="1">Uncharacterized protein</fullName>
    </submittedName>
</protein>
<proteinExistence type="predicted"/>
<accession>E8N6C5</accession>
<dbReference type="InParanoid" id="E8N6C5"/>
<dbReference type="EMBL" id="AP012029">
    <property type="protein sequence ID" value="BAJ63989.1"/>
    <property type="molecule type" value="Genomic_DNA"/>
</dbReference>
<reference evidence="1 2" key="1">
    <citation type="submission" date="2010-12" db="EMBL/GenBank/DDBJ databases">
        <title>Whole genome sequence of Anaerolinea thermophila UNI-1.</title>
        <authorList>
            <person name="Narita-Yamada S."/>
            <person name="Kishi E."/>
            <person name="Watanabe Y."/>
            <person name="Takasaki K."/>
            <person name="Ankai A."/>
            <person name="Oguchi A."/>
            <person name="Fukui S."/>
            <person name="Takahashi M."/>
            <person name="Yashiro I."/>
            <person name="Hosoyama A."/>
            <person name="Sekiguchi Y."/>
            <person name="Hanada S."/>
            <person name="Fujita N."/>
        </authorList>
    </citation>
    <scope>NUCLEOTIDE SEQUENCE [LARGE SCALE GENOMIC DNA]</scope>
    <source>
        <strain evidence="2">DSM 14523 / JCM 11388 / NBRC 100420 / UNI-1</strain>
    </source>
</reference>
<dbReference type="STRING" id="926569.ANT_19630"/>
<sequence>MSEGFPAQIEERIKRLLGELEIPPPVPERSPIVESTSAVYLPQEIVRTYYPALDLYIHAELPKTSTLPAISIPFSLNTHQNGKITLYKTDKPLHEIEKGFIESILEALVSHLNALSKELRRSTSSLTEKLNAHPKHQGSDIQEKRLALWNGEFVPFLSQAKISAEKNLATLKAGDGTLGSFNITLHGSPVTEQHHEFLIDILDALSKQIIQLGYQQATQKNH</sequence>
<dbReference type="KEGG" id="atm:ANT_19630"/>
<name>E8N6C5_ANATU</name>
<dbReference type="Proteomes" id="UP000008922">
    <property type="component" value="Chromosome"/>
</dbReference>
<keyword evidence="2" id="KW-1185">Reference proteome</keyword>
<dbReference type="HOGENOM" id="CLU_1243210_0_0_0"/>
<evidence type="ECO:0000313" key="2">
    <source>
        <dbReference type="Proteomes" id="UP000008922"/>
    </source>
</evidence>